<evidence type="ECO:0000313" key="2">
    <source>
        <dbReference type="Proteomes" id="UP001595764"/>
    </source>
</evidence>
<organism evidence="1 2">
    <name type="scientific">Amycolatopsis halotolerans</name>
    <dbReference type="NCBI Taxonomy" id="330083"/>
    <lineage>
        <taxon>Bacteria</taxon>
        <taxon>Bacillati</taxon>
        <taxon>Actinomycetota</taxon>
        <taxon>Actinomycetes</taxon>
        <taxon>Pseudonocardiales</taxon>
        <taxon>Pseudonocardiaceae</taxon>
        <taxon>Amycolatopsis</taxon>
    </lineage>
</organism>
<dbReference type="EMBL" id="JBHRWI010000015">
    <property type="protein sequence ID" value="MFC3510556.1"/>
    <property type="molecule type" value="Genomic_DNA"/>
</dbReference>
<keyword evidence="2" id="KW-1185">Reference proteome</keyword>
<accession>A0ABV7QB83</accession>
<proteinExistence type="predicted"/>
<name>A0ABV7QB83_9PSEU</name>
<reference evidence="2" key="1">
    <citation type="journal article" date="2019" name="Int. J. Syst. Evol. Microbiol.">
        <title>The Global Catalogue of Microorganisms (GCM) 10K type strain sequencing project: providing services to taxonomists for standard genome sequencing and annotation.</title>
        <authorList>
            <consortium name="The Broad Institute Genomics Platform"/>
            <consortium name="The Broad Institute Genome Sequencing Center for Infectious Disease"/>
            <person name="Wu L."/>
            <person name="Ma J."/>
        </authorList>
    </citation>
    <scope>NUCLEOTIDE SEQUENCE [LARGE SCALE GENOMIC DNA]</scope>
    <source>
        <strain evidence="2">CGMCC 4.7682</strain>
    </source>
</reference>
<protein>
    <recommendedName>
        <fullName evidence="3">Transposase</fullName>
    </recommendedName>
</protein>
<comment type="caution">
    <text evidence="1">The sequence shown here is derived from an EMBL/GenBank/DDBJ whole genome shotgun (WGS) entry which is preliminary data.</text>
</comment>
<evidence type="ECO:0000313" key="1">
    <source>
        <dbReference type="EMBL" id="MFC3510556.1"/>
    </source>
</evidence>
<evidence type="ECO:0008006" key="3">
    <source>
        <dbReference type="Google" id="ProtNLM"/>
    </source>
</evidence>
<sequence length="59" mass="6757">MIAYGATLDVARELALFVARVLRAERRARGTRRGRRALTPYRQAVLVLAWFRDPVMISV</sequence>
<dbReference type="Proteomes" id="UP001595764">
    <property type="component" value="Unassembled WGS sequence"/>
</dbReference>
<gene>
    <name evidence="1" type="ORF">ACFORO_10315</name>
</gene>
<dbReference type="RefSeq" id="WP_377896536.1">
    <property type="nucleotide sequence ID" value="NZ_JBHRWI010000015.1"/>
</dbReference>